<dbReference type="GO" id="GO:0019521">
    <property type="term" value="P:D-gluconate metabolic process"/>
    <property type="evidence" value="ECO:0007669"/>
    <property type="project" value="UniProtKB-KW"/>
</dbReference>
<evidence type="ECO:0000256" key="7">
    <source>
        <dbReference type="ARBA" id="ARBA00022840"/>
    </source>
</evidence>
<comment type="caution">
    <text evidence="11">The sequence shown here is derived from an EMBL/GenBank/DDBJ whole genome shotgun (WGS) entry which is preliminary data.</text>
</comment>
<dbReference type="NCBIfam" id="TIGR01313">
    <property type="entry name" value="therm_gnt_kin"/>
    <property type="match status" value="1"/>
</dbReference>
<evidence type="ECO:0000256" key="8">
    <source>
        <dbReference type="ARBA" id="ARBA00023064"/>
    </source>
</evidence>
<evidence type="ECO:0000256" key="2">
    <source>
        <dbReference type="ARBA" id="ARBA00008420"/>
    </source>
</evidence>
<dbReference type="CDD" id="cd02021">
    <property type="entry name" value="GntK"/>
    <property type="match status" value="1"/>
</dbReference>
<keyword evidence="6 10" id="KW-0418">Kinase</keyword>
<keyword evidence="5 10" id="KW-0547">Nucleotide-binding</keyword>
<dbReference type="PANTHER" id="PTHR43442">
    <property type="entry name" value="GLUCONOKINASE-RELATED"/>
    <property type="match status" value="1"/>
</dbReference>
<evidence type="ECO:0000256" key="10">
    <source>
        <dbReference type="RuleBase" id="RU363066"/>
    </source>
</evidence>
<dbReference type="Gene3D" id="3.40.50.300">
    <property type="entry name" value="P-loop containing nucleotide triphosphate hydrolases"/>
    <property type="match status" value="1"/>
</dbReference>
<dbReference type="OrthoDB" id="9795716at2"/>
<keyword evidence="7 10" id="KW-0067">ATP-binding</keyword>
<keyword evidence="8" id="KW-0311">Gluconate utilization</keyword>
<proteinExistence type="inferred from homology"/>
<comment type="pathway">
    <text evidence="1">Carbohydrate acid metabolism.</text>
</comment>
<evidence type="ECO:0000256" key="5">
    <source>
        <dbReference type="ARBA" id="ARBA00022741"/>
    </source>
</evidence>
<sequence>MGVSGSGKSTIGIALAAALDVTFIDADDLHSKANTQKMAHGIPLTDDDRQPWLASVGQALHSLPAHGPIVACSALRKVYRDALRSSAPDAVFVHLAGGADLIRARMVHRTDHFMPPELLASQLDTLEPLTPDERGVVLDTGDGVASIVDRAVAWLRAGV</sequence>
<keyword evidence="4 10" id="KW-0808">Transferase</keyword>
<dbReference type="GO" id="GO:0005737">
    <property type="term" value="C:cytoplasm"/>
    <property type="evidence" value="ECO:0007669"/>
    <property type="project" value="TreeGrafter"/>
</dbReference>
<dbReference type="InterPro" id="IPR027417">
    <property type="entry name" value="P-loop_NTPase"/>
</dbReference>
<dbReference type="Proteomes" id="UP000257080">
    <property type="component" value="Unassembled WGS sequence"/>
</dbReference>
<dbReference type="GO" id="GO:0005524">
    <property type="term" value="F:ATP binding"/>
    <property type="evidence" value="ECO:0007669"/>
    <property type="project" value="UniProtKB-KW"/>
</dbReference>
<dbReference type="SUPFAM" id="SSF52540">
    <property type="entry name" value="P-loop containing nucleoside triphosphate hydrolases"/>
    <property type="match status" value="1"/>
</dbReference>
<comment type="similarity">
    <text evidence="2 10">Belongs to the gluconokinase GntK/GntV family.</text>
</comment>
<dbReference type="InterPro" id="IPR031322">
    <property type="entry name" value="Shikimate/glucono_kinase"/>
</dbReference>
<dbReference type="PANTHER" id="PTHR43442:SF3">
    <property type="entry name" value="GLUCONOKINASE-RELATED"/>
    <property type="match status" value="1"/>
</dbReference>
<dbReference type="GO" id="GO:0046316">
    <property type="term" value="F:gluconokinase activity"/>
    <property type="evidence" value="ECO:0007669"/>
    <property type="project" value="UniProtKB-EC"/>
</dbReference>
<evidence type="ECO:0000313" key="11">
    <source>
        <dbReference type="EMBL" id="RFA26314.1"/>
    </source>
</evidence>
<comment type="catalytic activity">
    <reaction evidence="9 10">
        <text>D-gluconate + ATP = 6-phospho-D-gluconate + ADP + H(+)</text>
        <dbReference type="Rhea" id="RHEA:19433"/>
        <dbReference type="ChEBI" id="CHEBI:15378"/>
        <dbReference type="ChEBI" id="CHEBI:18391"/>
        <dbReference type="ChEBI" id="CHEBI:30616"/>
        <dbReference type="ChEBI" id="CHEBI:58759"/>
        <dbReference type="ChEBI" id="CHEBI:456216"/>
        <dbReference type="EC" id="2.7.1.12"/>
    </reaction>
</comment>
<evidence type="ECO:0000256" key="1">
    <source>
        <dbReference type="ARBA" id="ARBA00004761"/>
    </source>
</evidence>
<protein>
    <recommendedName>
        <fullName evidence="3 10">Gluconokinase</fullName>
        <ecNumber evidence="3 10">2.7.1.12</ecNumber>
    </recommendedName>
</protein>
<evidence type="ECO:0000256" key="4">
    <source>
        <dbReference type="ARBA" id="ARBA00022679"/>
    </source>
</evidence>
<name>A0A3E0WAS6_9MICO</name>
<organism evidence="11 12">
    <name type="scientific">Subtercola boreus</name>
    <dbReference type="NCBI Taxonomy" id="120213"/>
    <lineage>
        <taxon>Bacteria</taxon>
        <taxon>Bacillati</taxon>
        <taxon>Actinomycetota</taxon>
        <taxon>Actinomycetes</taxon>
        <taxon>Micrococcales</taxon>
        <taxon>Microbacteriaceae</taxon>
        <taxon>Subtercola</taxon>
    </lineage>
</organism>
<dbReference type="FunFam" id="3.40.50.300:FF:000522">
    <property type="entry name" value="Gluconokinase"/>
    <property type="match status" value="1"/>
</dbReference>
<evidence type="ECO:0000256" key="6">
    <source>
        <dbReference type="ARBA" id="ARBA00022777"/>
    </source>
</evidence>
<dbReference type="AlphaFoldDB" id="A0A3E0WAS6"/>
<gene>
    <name evidence="11" type="ORF">B7R25_11180</name>
</gene>
<dbReference type="EMBL" id="NBXE01000026">
    <property type="protein sequence ID" value="RFA26314.1"/>
    <property type="molecule type" value="Genomic_DNA"/>
</dbReference>
<reference evidence="11 12" key="1">
    <citation type="submission" date="2017-04" db="EMBL/GenBank/DDBJ databases">
        <title>Comparative genome analysis of Subtercola boreus.</title>
        <authorList>
            <person name="Cho Y.-J."/>
            <person name="Cho A."/>
            <person name="Kim O.-S."/>
            <person name="Lee J.-I."/>
        </authorList>
    </citation>
    <scope>NUCLEOTIDE SEQUENCE [LARGE SCALE GENOMIC DNA]</scope>
    <source>
        <strain evidence="11 12">P28004</strain>
    </source>
</reference>
<dbReference type="InterPro" id="IPR006001">
    <property type="entry name" value="Therm_gnt_kin"/>
</dbReference>
<accession>A0A3E0WAS6</accession>
<evidence type="ECO:0000256" key="3">
    <source>
        <dbReference type="ARBA" id="ARBA00012054"/>
    </source>
</evidence>
<dbReference type="Pfam" id="PF01202">
    <property type="entry name" value="SKI"/>
    <property type="match status" value="1"/>
</dbReference>
<evidence type="ECO:0000256" key="9">
    <source>
        <dbReference type="ARBA" id="ARBA00048090"/>
    </source>
</evidence>
<dbReference type="EC" id="2.7.1.12" evidence="3 10"/>
<evidence type="ECO:0000313" key="12">
    <source>
        <dbReference type="Proteomes" id="UP000257080"/>
    </source>
</evidence>